<dbReference type="AlphaFoldDB" id="A0AAN7Y6S5"/>
<evidence type="ECO:0000313" key="1">
    <source>
        <dbReference type="EMBL" id="KAK5086653.1"/>
    </source>
</evidence>
<dbReference type="EMBL" id="JAVRRJ010000003">
    <property type="protein sequence ID" value="KAK5086653.1"/>
    <property type="molecule type" value="Genomic_DNA"/>
</dbReference>
<dbReference type="Proteomes" id="UP001309876">
    <property type="component" value="Unassembled WGS sequence"/>
</dbReference>
<reference evidence="1 2" key="1">
    <citation type="submission" date="2023-08" db="EMBL/GenBank/DDBJ databases">
        <title>Black Yeasts Isolated from many extreme environments.</title>
        <authorList>
            <person name="Coleine C."/>
            <person name="Stajich J.E."/>
            <person name="Selbmann L."/>
        </authorList>
    </citation>
    <scope>NUCLEOTIDE SEQUENCE [LARGE SCALE GENOMIC DNA]</scope>
    <source>
        <strain evidence="1 2">CCFEE 5910</strain>
    </source>
</reference>
<gene>
    <name evidence="1" type="ORF">LTR05_003821</name>
</gene>
<name>A0AAN7Y6S5_9EURO</name>
<evidence type="ECO:0000313" key="2">
    <source>
        <dbReference type="Proteomes" id="UP001309876"/>
    </source>
</evidence>
<organism evidence="1 2">
    <name type="scientific">Lithohypha guttulata</name>
    <dbReference type="NCBI Taxonomy" id="1690604"/>
    <lineage>
        <taxon>Eukaryota</taxon>
        <taxon>Fungi</taxon>
        <taxon>Dikarya</taxon>
        <taxon>Ascomycota</taxon>
        <taxon>Pezizomycotina</taxon>
        <taxon>Eurotiomycetes</taxon>
        <taxon>Chaetothyriomycetidae</taxon>
        <taxon>Chaetothyriales</taxon>
        <taxon>Trichomeriaceae</taxon>
        <taxon>Lithohypha</taxon>
    </lineage>
</organism>
<sequence length="412" mass="48271">MDTSIKRPFRFLALPLELQWLVFEKYFEEPWTVTEYPDLCFSFTREAYATDHGRLLDYFNLRELMLVSHHVRNKVKKVMSMQGSGTYALYPLTASPIPCASSACFDCAIKTYNTSKCPTQDKVLSLRKRFTNLKRIQGFETSYGSMRRTRKLAHSKVFADFIERKHDTELAAQAGKELRQHIWRNYQDLSDDLSIAWQTIFFAEGYRTTERQLSHTILLPLEHKGTSPKHIMERFLAKMPSKADREVPDLIWFRVDAEPNAEKPDKLKLTFFHFDDPASEYAEFWVQDMLDAYLNNQEEYEDLRYTELRVQLKVKSWHLSDEYSSELYQGLQTFLDANLSGLQSKVTIEGHIWRYPVDHPLAPGPSFVCGTDEQRRRGDKELRLDNADYYAFVCVDPLSLPKHKMVDSFEDD</sequence>
<accession>A0AAN7Y6S5</accession>
<keyword evidence="2" id="KW-1185">Reference proteome</keyword>
<proteinExistence type="predicted"/>
<protein>
    <submittedName>
        <fullName evidence="1">Uncharacterized protein</fullName>
    </submittedName>
</protein>
<comment type="caution">
    <text evidence="1">The sequence shown here is derived from an EMBL/GenBank/DDBJ whole genome shotgun (WGS) entry which is preliminary data.</text>
</comment>